<name>A0ABW9RTF2_9BACT</name>
<reference evidence="2 3" key="1">
    <citation type="submission" date="2019-02" db="EMBL/GenBank/DDBJ databases">
        <authorList>
            <person name="Goldberg S.R."/>
            <person name="Haltli B.A."/>
            <person name="Correa H."/>
            <person name="Russell K.G."/>
        </authorList>
    </citation>
    <scope>NUCLEOTIDE SEQUENCE [LARGE SCALE GENOMIC DNA]</scope>
    <source>
        <strain evidence="2 3">JCM 16186</strain>
    </source>
</reference>
<feature type="transmembrane region" description="Helical" evidence="1">
    <location>
        <begin position="45"/>
        <end position="63"/>
    </location>
</feature>
<keyword evidence="3" id="KW-1185">Reference proteome</keyword>
<protein>
    <submittedName>
        <fullName evidence="2">Uncharacterized protein</fullName>
    </submittedName>
</protein>
<keyword evidence="1" id="KW-1133">Transmembrane helix</keyword>
<proteinExistence type="predicted"/>
<evidence type="ECO:0000256" key="1">
    <source>
        <dbReference type="SAM" id="Phobius"/>
    </source>
</evidence>
<keyword evidence="1" id="KW-0812">Transmembrane</keyword>
<dbReference type="Proteomes" id="UP000798808">
    <property type="component" value="Unassembled WGS sequence"/>
</dbReference>
<evidence type="ECO:0000313" key="3">
    <source>
        <dbReference type="Proteomes" id="UP000798808"/>
    </source>
</evidence>
<keyword evidence="1" id="KW-0472">Membrane</keyword>
<evidence type="ECO:0000313" key="2">
    <source>
        <dbReference type="EMBL" id="MTI27100.1"/>
    </source>
</evidence>
<accession>A0ABW9RTF2</accession>
<dbReference type="RefSeq" id="WP_155174107.1">
    <property type="nucleotide sequence ID" value="NZ_BAAAFL010000012.1"/>
</dbReference>
<feature type="transmembrane region" description="Helical" evidence="1">
    <location>
        <begin position="20"/>
        <end position="39"/>
    </location>
</feature>
<gene>
    <name evidence="2" type="ORF">E1163_19250</name>
</gene>
<comment type="caution">
    <text evidence="2">The sequence shown here is derived from an EMBL/GenBank/DDBJ whole genome shotgun (WGS) entry which is preliminary data.</text>
</comment>
<dbReference type="EMBL" id="SMLW01000612">
    <property type="protein sequence ID" value="MTI27100.1"/>
    <property type="molecule type" value="Genomic_DNA"/>
</dbReference>
<sequence length="83" mass="10045">MFKTTAYYDRLTSFFSTPWWMYLLMGINFILLAALIMLYPELLAYLVAGFLLFNGLLMVILAFRYRSLRKRNRGWQEDFWIEV</sequence>
<organism evidence="2 3">
    <name type="scientific">Fulvivirga kasyanovii</name>
    <dbReference type="NCBI Taxonomy" id="396812"/>
    <lineage>
        <taxon>Bacteria</taxon>
        <taxon>Pseudomonadati</taxon>
        <taxon>Bacteroidota</taxon>
        <taxon>Cytophagia</taxon>
        <taxon>Cytophagales</taxon>
        <taxon>Fulvivirgaceae</taxon>
        <taxon>Fulvivirga</taxon>
    </lineage>
</organism>